<evidence type="ECO:0000313" key="4">
    <source>
        <dbReference type="EMBL" id="ARJ69728.1"/>
    </source>
</evidence>
<dbReference type="RefSeq" id="WP_085377844.1">
    <property type="nucleotide sequence ID" value="NZ_CP020612.1"/>
</dbReference>
<dbReference type="GO" id="GO:0006004">
    <property type="term" value="P:fucose metabolic process"/>
    <property type="evidence" value="ECO:0007669"/>
    <property type="project" value="TreeGrafter"/>
</dbReference>
<dbReference type="InterPro" id="IPR050443">
    <property type="entry name" value="RbsD/FucU_mutarotase"/>
</dbReference>
<protein>
    <submittedName>
        <fullName evidence="4">Ribose ABC transporter</fullName>
    </submittedName>
</protein>
<dbReference type="InterPro" id="IPR007721">
    <property type="entry name" value="RbsD_FucU"/>
</dbReference>
<evidence type="ECO:0000256" key="2">
    <source>
        <dbReference type="ARBA" id="ARBA00023235"/>
    </source>
</evidence>
<evidence type="ECO:0000313" key="5">
    <source>
        <dbReference type="Proteomes" id="UP000193017"/>
    </source>
</evidence>
<keyword evidence="5" id="KW-1185">Reference proteome</keyword>
<evidence type="ECO:0000256" key="1">
    <source>
        <dbReference type="ARBA" id="ARBA00000223"/>
    </source>
</evidence>
<dbReference type="PANTHER" id="PTHR31690">
    <property type="entry name" value="FUCOSE MUTAROTASE"/>
    <property type="match status" value="1"/>
</dbReference>
<evidence type="ECO:0000256" key="3">
    <source>
        <dbReference type="ARBA" id="ARBA00036324"/>
    </source>
</evidence>
<dbReference type="GO" id="GO:0062193">
    <property type="term" value="F:D-ribose pyranase activity"/>
    <property type="evidence" value="ECO:0007669"/>
    <property type="project" value="UniProtKB-EC"/>
</dbReference>
<dbReference type="EMBL" id="CP020612">
    <property type="protein sequence ID" value="ARJ69728.1"/>
    <property type="molecule type" value="Genomic_DNA"/>
</dbReference>
<dbReference type="Proteomes" id="UP000193017">
    <property type="component" value="Chromosome"/>
</dbReference>
<gene>
    <name evidence="4" type="ORF">B0A89_08930</name>
</gene>
<dbReference type="KEGG" id="pcon:B0A89_08930"/>
<accession>A0A1W6CXZ8</accession>
<keyword evidence="2" id="KW-0413">Isomerase</keyword>
<comment type="catalytic activity">
    <reaction evidence="1">
        <text>beta-D-ribopyranose = beta-D-ribofuranose</text>
        <dbReference type="Rhea" id="RHEA:25432"/>
        <dbReference type="ChEBI" id="CHEBI:27476"/>
        <dbReference type="ChEBI" id="CHEBI:47002"/>
        <dbReference type="EC" id="5.4.99.62"/>
    </reaction>
</comment>
<dbReference type="STRING" id="1945662.B0A89_08930"/>
<name>A0A1W6CXZ8_9RHOB</name>
<dbReference type="SUPFAM" id="SSF102546">
    <property type="entry name" value="RbsD-like"/>
    <property type="match status" value="1"/>
</dbReference>
<reference evidence="4 5" key="1">
    <citation type="submission" date="2017-03" db="EMBL/GenBank/DDBJ databases">
        <title>Genome sequence of Paracoccus contaminans isolated from a water microcosm.</title>
        <authorList>
            <person name="Aurass P."/>
            <person name="Karste S."/>
            <person name="Trost E."/>
            <person name="Glaeser S.P."/>
            <person name="Kaempfer P."/>
            <person name="Flieger A."/>
        </authorList>
    </citation>
    <scope>NUCLEOTIDE SEQUENCE [LARGE SCALE GENOMIC DNA]</scope>
    <source>
        <strain evidence="5">RKI 16-01929T\LMG 29738T\CCM 8701T\CIP 111112T</strain>
    </source>
</reference>
<comment type="catalytic activity">
    <reaction evidence="3">
        <text>alpha-L-fucose = beta-L-fucose</text>
        <dbReference type="Rhea" id="RHEA:25580"/>
        <dbReference type="ChEBI" id="CHEBI:42548"/>
        <dbReference type="ChEBI" id="CHEBI:42589"/>
        <dbReference type="EC" id="5.1.3.29"/>
    </reaction>
</comment>
<dbReference type="PANTHER" id="PTHR31690:SF4">
    <property type="entry name" value="FUCOSE MUTAROTASE"/>
    <property type="match status" value="1"/>
</dbReference>
<dbReference type="AlphaFoldDB" id="A0A1W6CXZ8"/>
<sequence length="149" mass="15751">MLKGIDPLIGPDLLRALALMGHGDAIAIVDANFPAESTARRTPMGTALRMDCDCTRAVRAVLSLLPIDSFGADPVRTMQMVDDASAIPPAVAETEPLFAAQGFASTSLERFAFYSAAQAAFIILRTAETRPYGNFLIRKGVVALPCPAG</sequence>
<organism evidence="4 5">
    <name type="scientific">Paracoccus contaminans</name>
    <dbReference type="NCBI Taxonomy" id="1945662"/>
    <lineage>
        <taxon>Bacteria</taxon>
        <taxon>Pseudomonadati</taxon>
        <taxon>Pseudomonadota</taxon>
        <taxon>Alphaproteobacteria</taxon>
        <taxon>Rhodobacterales</taxon>
        <taxon>Paracoccaceae</taxon>
        <taxon>Paracoccus</taxon>
    </lineage>
</organism>
<dbReference type="InterPro" id="IPR023750">
    <property type="entry name" value="RbsD-like_sf"/>
</dbReference>
<dbReference type="GO" id="GO:0036373">
    <property type="term" value="F:L-fucose mutarotase activity"/>
    <property type="evidence" value="ECO:0007669"/>
    <property type="project" value="UniProtKB-EC"/>
</dbReference>
<dbReference type="Gene3D" id="3.40.1650.10">
    <property type="entry name" value="RbsD-like domain"/>
    <property type="match status" value="1"/>
</dbReference>
<dbReference type="Pfam" id="PF05025">
    <property type="entry name" value="RbsD_FucU"/>
    <property type="match status" value="1"/>
</dbReference>
<proteinExistence type="predicted"/>
<dbReference type="OrthoDB" id="7947972at2"/>
<dbReference type="GO" id="GO:0042806">
    <property type="term" value="F:fucose binding"/>
    <property type="evidence" value="ECO:0007669"/>
    <property type="project" value="TreeGrafter"/>
</dbReference>